<gene>
    <name evidence="1" type="ORF">SAMN04487984_0634</name>
</gene>
<name>A0A1W1YEB7_9LACT</name>
<dbReference type="RefSeq" id="WP_084098426.1">
    <property type="nucleotide sequence ID" value="NZ_FWXK01000002.1"/>
</dbReference>
<evidence type="ECO:0000313" key="2">
    <source>
        <dbReference type="Proteomes" id="UP000243884"/>
    </source>
</evidence>
<dbReference type="EMBL" id="FWXK01000002">
    <property type="protein sequence ID" value="SMC34560.1"/>
    <property type="molecule type" value="Genomic_DNA"/>
</dbReference>
<accession>A0A1W1YEB7</accession>
<evidence type="ECO:0000313" key="1">
    <source>
        <dbReference type="EMBL" id="SMC34560.1"/>
    </source>
</evidence>
<organism evidence="1 2">
    <name type="scientific">Aerococcus suis</name>
    <dbReference type="NCBI Taxonomy" id="371602"/>
    <lineage>
        <taxon>Bacteria</taxon>
        <taxon>Bacillati</taxon>
        <taxon>Bacillota</taxon>
        <taxon>Bacilli</taxon>
        <taxon>Lactobacillales</taxon>
        <taxon>Aerococcaceae</taxon>
        <taxon>Aerococcus</taxon>
    </lineage>
</organism>
<dbReference type="AlphaFoldDB" id="A0A1W1YEB7"/>
<proteinExistence type="predicted"/>
<dbReference type="Proteomes" id="UP000243884">
    <property type="component" value="Unassembled WGS sequence"/>
</dbReference>
<protein>
    <recommendedName>
        <fullName evidence="3">Peptidase_C39 like family protein</fullName>
    </recommendedName>
</protein>
<dbReference type="OrthoDB" id="2155895at2"/>
<evidence type="ECO:0008006" key="3">
    <source>
        <dbReference type="Google" id="ProtNLM"/>
    </source>
</evidence>
<keyword evidence="2" id="KW-1185">Reference proteome</keyword>
<sequence>MKDLKWIGLDAQTFRPYQHWKNTGSVGECGSYVSAVLAHYLVKRDTNNDLSLSTLLKGLKGPIDHWPLHKGSYVWNLSFSLNYLLKPAGYQAHYGLLTEKKVPELIKAGKGPVIVGTTSILGSAYGNHWVLVYAYAYDEEGNLYYHAYDNHGKYQAIIPAKETIGYVYVSEIISDTTQRSQIPVTTIKQEPVHFVMNSQFVAPSKK</sequence>
<reference evidence="2" key="1">
    <citation type="submission" date="2017-04" db="EMBL/GenBank/DDBJ databases">
        <authorList>
            <person name="Varghese N."/>
            <person name="Submissions S."/>
        </authorList>
    </citation>
    <scope>NUCLEOTIDE SEQUENCE [LARGE SCALE GENOMIC DNA]</scope>
    <source>
        <strain evidence="2">DSM 21500</strain>
    </source>
</reference>
<dbReference type="STRING" id="371602.SAMN04487984_0634"/>